<organism evidence="8 9">
    <name type="scientific">Trichinella papuae</name>
    <dbReference type="NCBI Taxonomy" id="268474"/>
    <lineage>
        <taxon>Eukaryota</taxon>
        <taxon>Metazoa</taxon>
        <taxon>Ecdysozoa</taxon>
        <taxon>Nematoda</taxon>
        <taxon>Enoplea</taxon>
        <taxon>Dorylaimia</taxon>
        <taxon>Trichinellida</taxon>
        <taxon>Trichinellidae</taxon>
        <taxon>Trichinella</taxon>
    </lineage>
</organism>
<evidence type="ECO:0000256" key="1">
    <source>
        <dbReference type="ARBA" id="ARBA00004123"/>
    </source>
</evidence>
<dbReference type="SUPFAM" id="SSF48452">
    <property type="entry name" value="TPR-like"/>
    <property type="match status" value="1"/>
</dbReference>
<proteinExistence type="predicted"/>
<dbReference type="Proteomes" id="UP000054843">
    <property type="component" value="Unassembled WGS sequence"/>
</dbReference>
<dbReference type="InterPro" id="IPR045153">
    <property type="entry name" value="Est1/Ebs1-like"/>
</dbReference>
<evidence type="ECO:0000313" key="8">
    <source>
        <dbReference type="EMBL" id="KRZ80833.1"/>
    </source>
</evidence>
<protein>
    <submittedName>
        <fullName evidence="8">Telomerase-binding protein EST1A</fullName>
    </submittedName>
</protein>
<evidence type="ECO:0000313" key="9">
    <source>
        <dbReference type="Proteomes" id="UP000054843"/>
    </source>
</evidence>
<feature type="transmembrane region" description="Helical" evidence="6">
    <location>
        <begin position="696"/>
        <end position="715"/>
    </location>
</feature>
<feature type="domain" description="PIN" evidence="7">
    <location>
        <begin position="931"/>
        <end position="1072"/>
    </location>
</feature>
<dbReference type="InterPro" id="IPR002716">
    <property type="entry name" value="PIN_dom"/>
</dbReference>
<dbReference type="CDD" id="cd09885">
    <property type="entry name" value="PIN_Smg6-like"/>
    <property type="match status" value="1"/>
</dbReference>
<feature type="transmembrane region" description="Helical" evidence="6">
    <location>
        <begin position="6"/>
        <end position="30"/>
    </location>
</feature>
<name>A0A0V1NA02_9BILA</name>
<accession>A0A0V1NA02</accession>
<comment type="subcellular location">
    <subcellularLocation>
        <location evidence="2">Cytoplasm</location>
    </subcellularLocation>
    <subcellularLocation>
        <location evidence="1">Nucleus</location>
    </subcellularLocation>
</comment>
<reference evidence="8 9" key="1">
    <citation type="submission" date="2015-01" db="EMBL/GenBank/DDBJ databases">
        <title>Evolution of Trichinella species and genotypes.</title>
        <authorList>
            <person name="Korhonen P.K."/>
            <person name="Edoardo P."/>
            <person name="Giuseppe L.R."/>
            <person name="Gasser R.B."/>
        </authorList>
    </citation>
    <scope>NUCLEOTIDE SEQUENCE [LARGE SCALE GENOMIC DNA]</scope>
    <source>
        <strain evidence="8">ISS1980</strain>
    </source>
</reference>
<dbReference type="GO" id="GO:0000184">
    <property type="term" value="P:nuclear-transcribed mRNA catabolic process, nonsense-mediated decay"/>
    <property type="evidence" value="ECO:0007669"/>
    <property type="project" value="UniProtKB-KW"/>
</dbReference>
<dbReference type="Gene3D" id="3.40.50.1010">
    <property type="entry name" value="5'-nuclease"/>
    <property type="match status" value="1"/>
</dbReference>
<dbReference type="PANTHER" id="PTHR15696">
    <property type="entry name" value="SMG-7 SUPPRESSOR WITH MORPHOLOGICAL EFFECT ON GENITALIA PROTEIN 7"/>
    <property type="match status" value="1"/>
</dbReference>
<evidence type="ECO:0000256" key="3">
    <source>
        <dbReference type="ARBA" id="ARBA00022490"/>
    </source>
</evidence>
<dbReference type="InterPro" id="IPR018834">
    <property type="entry name" value="DNA/RNA-bd_Est1-type"/>
</dbReference>
<evidence type="ECO:0000259" key="7">
    <source>
        <dbReference type="SMART" id="SM00670"/>
    </source>
</evidence>
<dbReference type="GO" id="GO:0042162">
    <property type="term" value="F:telomeric DNA binding"/>
    <property type="evidence" value="ECO:0007669"/>
    <property type="project" value="TreeGrafter"/>
</dbReference>
<dbReference type="InterPro" id="IPR019458">
    <property type="entry name" value="Est1-like_N"/>
</dbReference>
<evidence type="ECO:0000256" key="2">
    <source>
        <dbReference type="ARBA" id="ARBA00004496"/>
    </source>
</evidence>
<keyword evidence="6" id="KW-0812">Transmembrane</keyword>
<dbReference type="Gene3D" id="1.25.40.10">
    <property type="entry name" value="Tetratricopeptide repeat domain"/>
    <property type="match status" value="1"/>
</dbReference>
<dbReference type="GO" id="GO:0070034">
    <property type="term" value="F:telomerase RNA binding"/>
    <property type="evidence" value="ECO:0007669"/>
    <property type="project" value="TreeGrafter"/>
</dbReference>
<dbReference type="Pfam" id="PF10373">
    <property type="entry name" value="EST1_DNA_bind"/>
    <property type="match status" value="1"/>
</dbReference>
<dbReference type="InterPro" id="IPR029060">
    <property type="entry name" value="PIN-like_dom_sf"/>
</dbReference>
<dbReference type="EMBL" id="JYDO01000001">
    <property type="protein sequence ID" value="KRZ80833.1"/>
    <property type="molecule type" value="Genomic_DNA"/>
</dbReference>
<evidence type="ECO:0000256" key="4">
    <source>
        <dbReference type="ARBA" id="ARBA00023161"/>
    </source>
</evidence>
<evidence type="ECO:0000256" key="5">
    <source>
        <dbReference type="ARBA" id="ARBA00023242"/>
    </source>
</evidence>
<dbReference type="GO" id="GO:0005737">
    <property type="term" value="C:cytoplasm"/>
    <property type="evidence" value="ECO:0007669"/>
    <property type="project" value="UniProtKB-SubCell"/>
</dbReference>
<dbReference type="PANTHER" id="PTHR15696:SF0">
    <property type="entry name" value="TELOMERASE-BINDING PROTEIN EST1A"/>
    <property type="match status" value="1"/>
</dbReference>
<dbReference type="GO" id="GO:0005697">
    <property type="term" value="C:telomerase holoenzyme complex"/>
    <property type="evidence" value="ECO:0007669"/>
    <property type="project" value="TreeGrafter"/>
</dbReference>
<evidence type="ECO:0000256" key="6">
    <source>
        <dbReference type="SAM" id="Phobius"/>
    </source>
</evidence>
<feature type="transmembrane region" description="Helical" evidence="6">
    <location>
        <begin position="727"/>
        <end position="750"/>
    </location>
</feature>
<feature type="non-terminal residue" evidence="8">
    <location>
        <position position="1"/>
    </location>
</feature>
<dbReference type="AlphaFoldDB" id="A0A0V1NA02"/>
<keyword evidence="5" id="KW-0539">Nucleus</keyword>
<keyword evidence="9" id="KW-1185">Reference proteome</keyword>
<keyword evidence="6" id="KW-0472">Membrane</keyword>
<keyword evidence="4" id="KW-0866">Nonsense-mediated mRNA decay</keyword>
<dbReference type="OrthoDB" id="2017974at2759"/>
<gene>
    <name evidence="8" type="primary">SMG6</name>
    <name evidence="8" type="ORF">T10_4492</name>
</gene>
<dbReference type="SUPFAM" id="SSF88723">
    <property type="entry name" value="PIN domain-like"/>
    <property type="match status" value="1"/>
</dbReference>
<dbReference type="InterPro" id="IPR011990">
    <property type="entry name" value="TPR-like_helical_dom_sf"/>
</dbReference>
<dbReference type="SMART" id="SM00670">
    <property type="entry name" value="PINc"/>
    <property type="match status" value="1"/>
</dbReference>
<dbReference type="Pfam" id="PF10374">
    <property type="entry name" value="EST1"/>
    <property type="match status" value="1"/>
</dbReference>
<keyword evidence="6" id="KW-1133">Transmembrane helix</keyword>
<comment type="caution">
    <text evidence="8">The sequence shown here is derived from an EMBL/GenBank/DDBJ whole genome shotgun (WGS) entry which is preliminary data.</text>
</comment>
<dbReference type="Pfam" id="PF13638">
    <property type="entry name" value="PIN_4"/>
    <property type="match status" value="1"/>
</dbReference>
<keyword evidence="3" id="KW-0963">Cytoplasm</keyword>
<sequence length="1094" mass="124592">LTVTSAYTYLTALLHVLLNSVFAYNLYAILYGFRWQKRIKAVIFYVQKNLLNWKTLDAAVLSLLLNSVSDVICTPELQMVPFDISLASSELSYFDKEMLASSVFENNFSYCEEMSSAAFDGDESLSISVKNALCTDDSELNLQSVNDFCDSRLQIFKRNETVENLTVKCVLNDIKKSLDECGESLEKDTKIISPEMVLSASQNSDLMQCIGELKLSDQFSVQSDDFDVSSKGKSAFDLEKKLNSSVLSKKGIRGILVLPASVKLAMENQTNSAITHQTNKSFPLATGMKRDKKASSSYIEYTNNNSKASLMNSSHRSINLPIKSNVTSIKHGCGKIASAAEEPMDDMSKMERKCNCLWSSEMLNSNAINDALMIREKLEEAYRKAMQAEKSLIAIYSLERRLWKSVFYTPVKILRQKMNDNGKNGKQYKNAALSIIVSGMKFYKKLLLCYQEICKLKIEEYVVIYPSNLDCLVNGIQKCSIDPTTQQVLNSMQRCAVCLGDLARYELGCTGKKSQESEMYYQMAIVLGAFSSYPYNRLAVLGIQENRKLDAVYYFIRSIALSVSSSNSTEHLRSIFNDTKEEISAYEDSFGKMKHHEKKKSRSKKDEMSNCFAQEVWYSFEGIRIKDYESGIERGRAIDEILISGSTDELYRRCVAYILHLNGILFTKIDVDTFPNVARTAMIQFVELLRRAESPLTAAGLLKLILITLFTVQHIQMKMKRNKDDESCLVLLQLAVRLTLNIFTILLFFIEKQLEAILLRIEDASAFRMLPALHIMCRWFSLPSSLKLIQKMNNIGRIEFDGLEMKLWASFMDLCKMLLIAKTEGKLCFSESQEGDETIAVHLPEDCLSVALFVDFERDPPLYFIQRKFNKSVVMNHLRLESVLKLGGYLNVNNIYINRDIATVEAEPVDELLNSSKKEEEYDYELHIYPQRLVIDTNTFVDHLKLIIKLIKMKKYTILIPLVVFNELYGLGKYHESDWVQAQCTLAMKLIKEWLQDDSLHVRGVTTSGTLIKTFNFFNEATEKIQNDDKILHCCQMLINNKSVSSITASCAHPEIVHRDVVLLTDDRNLRLKAYSMCIPARTLQSFFALMKLG</sequence>